<dbReference type="OrthoDB" id="9789133at2"/>
<gene>
    <name evidence="4" type="ORF">B0W44_03590</name>
</gene>
<dbReference type="InterPro" id="IPR050114">
    <property type="entry name" value="UPF0173_UPF0282_UlaG_hydrolase"/>
</dbReference>
<dbReference type="InterPro" id="IPR022877">
    <property type="entry name" value="UPF0173"/>
</dbReference>
<dbReference type="PANTHER" id="PTHR43546:SF3">
    <property type="entry name" value="UPF0173 METAL-DEPENDENT HYDROLASE MJ1163"/>
    <property type="match status" value="1"/>
</dbReference>
<sequence>MKITWHGQSCFEIEHEGRRLIIDPFLSGNPLAKKSPEDVEVDYILLTHGHNDHVGDALPIAKRTGATVIAPNELAVYMGWQGAKNHPMHIGGSHQFDFGRVKLTQAFHGSGYQPDGKEEFLYMGMPAGLLLTLGGTTLYHAGDTSLFGDMKLIGELEDVELAMLPIGDNFTMGPDDALLAAQWVGAKQVIPMHYNTFPLIEQDAHAFVEKLEEKGIQGHVLESGESLIL</sequence>
<dbReference type="Gene3D" id="3.60.15.10">
    <property type="entry name" value="Ribonuclease Z/Hydroxyacylglutathione hydrolase-like"/>
    <property type="match status" value="1"/>
</dbReference>
<dbReference type="PANTHER" id="PTHR43546">
    <property type="entry name" value="UPF0173 METAL-DEPENDENT HYDROLASE MJ1163-RELATED"/>
    <property type="match status" value="1"/>
</dbReference>
<proteinExistence type="inferred from homology"/>
<dbReference type="InterPro" id="IPR036866">
    <property type="entry name" value="RibonucZ/Hydroxyglut_hydro"/>
</dbReference>
<dbReference type="SUPFAM" id="SSF56281">
    <property type="entry name" value="Metallo-hydrolase/oxidoreductase"/>
    <property type="match status" value="1"/>
</dbReference>
<dbReference type="GO" id="GO:0016787">
    <property type="term" value="F:hydrolase activity"/>
    <property type="evidence" value="ECO:0007669"/>
    <property type="project" value="UniProtKB-UniRule"/>
</dbReference>
<feature type="domain" description="Metallo-beta-lactamase" evidence="3">
    <location>
        <begin position="7"/>
        <end position="193"/>
    </location>
</feature>
<dbReference type="NCBIfam" id="NF001911">
    <property type="entry name" value="PRK00685.1"/>
    <property type="match status" value="1"/>
</dbReference>
<protein>
    <recommendedName>
        <fullName evidence="2">UPF0173 metal-dependent hydrolase B0W44_03590</fullName>
    </recommendedName>
</protein>
<evidence type="ECO:0000256" key="1">
    <source>
        <dbReference type="ARBA" id="ARBA00022801"/>
    </source>
</evidence>
<dbReference type="Pfam" id="PF13483">
    <property type="entry name" value="Lactamase_B_3"/>
    <property type="match status" value="1"/>
</dbReference>
<dbReference type="STRING" id="1471761.B0W44_03590"/>
<dbReference type="HAMAP" id="MF_00457">
    <property type="entry name" value="UPF0173"/>
    <property type="match status" value="1"/>
</dbReference>
<organism evidence="4 5">
    <name type="scientific">Novibacillus thermophilus</name>
    <dbReference type="NCBI Taxonomy" id="1471761"/>
    <lineage>
        <taxon>Bacteria</taxon>
        <taxon>Bacillati</taxon>
        <taxon>Bacillota</taxon>
        <taxon>Bacilli</taxon>
        <taxon>Bacillales</taxon>
        <taxon>Thermoactinomycetaceae</taxon>
        <taxon>Novibacillus</taxon>
    </lineage>
</organism>
<evidence type="ECO:0000259" key="3">
    <source>
        <dbReference type="SMART" id="SM00849"/>
    </source>
</evidence>
<evidence type="ECO:0000313" key="4">
    <source>
        <dbReference type="EMBL" id="AQS54990.1"/>
    </source>
</evidence>
<evidence type="ECO:0000256" key="2">
    <source>
        <dbReference type="HAMAP-Rule" id="MF_00457"/>
    </source>
</evidence>
<dbReference type="SMART" id="SM00849">
    <property type="entry name" value="Lactamase_B"/>
    <property type="match status" value="1"/>
</dbReference>
<comment type="similarity">
    <text evidence="2">Belongs to the UPF0173 family.</text>
</comment>
<keyword evidence="1 2" id="KW-0378">Hydrolase</keyword>
<dbReference type="RefSeq" id="WP_077718808.1">
    <property type="nucleotide sequence ID" value="NZ_CP019699.1"/>
</dbReference>
<evidence type="ECO:0000313" key="5">
    <source>
        <dbReference type="Proteomes" id="UP000188603"/>
    </source>
</evidence>
<dbReference type="AlphaFoldDB" id="A0A1U9K4P7"/>
<dbReference type="KEGG" id="ntr:B0W44_03590"/>
<dbReference type="InterPro" id="IPR001279">
    <property type="entry name" value="Metallo-B-lactamas"/>
</dbReference>
<reference evidence="4 5" key="1">
    <citation type="journal article" date="2015" name="Int. J. Syst. Evol. Microbiol.">
        <title>Novibacillus thermophilus gen. nov., sp. nov., a Gram-staining-negative and moderately thermophilic member of the family Thermoactinomycetaceae.</title>
        <authorList>
            <person name="Yang G."/>
            <person name="Chen J."/>
            <person name="Zhou S."/>
        </authorList>
    </citation>
    <scope>NUCLEOTIDE SEQUENCE [LARGE SCALE GENOMIC DNA]</scope>
    <source>
        <strain evidence="4 5">SG-1</strain>
    </source>
</reference>
<accession>A0A1U9K4P7</accession>
<keyword evidence="5" id="KW-1185">Reference proteome</keyword>
<name>A0A1U9K4P7_9BACL</name>
<dbReference type="Proteomes" id="UP000188603">
    <property type="component" value="Chromosome"/>
</dbReference>
<dbReference type="EMBL" id="CP019699">
    <property type="protein sequence ID" value="AQS54990.1"/>
    <property type="molecule type" value="Genomic_DNA"/>
</dbReference>